<sequence>MVGLFWKCYTLAFATHMSNEEYVSLISFICYFLSFHVMIILSASLANEMAIKPKGFAQFLPCRLPTLLNPQFQSMLKEIGIQKYRLTLWQFYVLRRSILLASIGTLLTYGILLGTLGKHSQ</sequence>
<reference evidence="2 3" key="1">
    <citation type="journal article" date="2019" name="Sci. Rep.">
        <title>Orb-weaving spider Araneus ventricosus genome elucidates the spidroin gene catalogue.</title>
        <authorList>
            <person name="Kono N."/>
            <person name="Nakamura H."/>
            <person name="Ohtoshi R."/>
            <person name="Moran D.A.P."/>
            <person name="Shinohara A."/>
            <person name="Yoshida Y."/>
            <person name="Fujiwara M."/>
            <person name="Mori M."/>
            <person name="Tomita M."/>
            <person name="Arakawa K."/>
        </authorList>
    </citation>
    <scope>NUCLEOTIDE SEQUENCE [LARGE SCALE GENOMIC DNA]</scope>
</reference>
<accession>A0A4Y2X1Z0</accession>
<evidence type="ECO:0000313" key="2">
    <source>
        <dbReference type="EMBL" id="GBO43551.1"/>
    </source>
</evidence>
<dbReference type="AlphaFoldDB" id="A0A4Y2X1Z0"/>
<proteinExistence type="predicted"/>
<evidence type="ECO:0000313" key="3">
    <source>
        <dbReference type="Proteomes" id="UP000499080"/>
    </source>
</evidence>
<keyword evidence="3" id="KW-1185">Reference proteome</keyword>
<dbReference type="Proteomes" id="UP000499080">
    <property type="component" value="Unassembled WGS sequence"/>
</dbReference>
<feature type="transmembrane region" description="Helical" evidence="1">
    <location>
        <begin position="22"/>
        <end position="46"/>
    </location>
</feature>
<comment type="caution">
    <text evidence="2">The sequence shown here is derived from an EMBL/GenBank/DDBJ whole genome shotgun (WGS) entry which is preliminary data.</text>
</comment>
<keyword evidence="1" id="KW-0472">Membrane</keyword>
<feature type="transmembrane region" description="Helical" evidence="1">
    <location>
        <begin position="98"/>
        <end position="117"/>
    </location>
</feature>
<keyword evidence="1" id="KW-0812">Transmembrane</keyword>
<organism evidence="2 3">
    <name type="scientific">Araneus ventricosus</name>
    <name type="common">Orbweaver spider</name>
    <name type="synonym">Epeira ventricosa</name>
    <dbReference type="NCBI Taxonomy" id="182803"/>
    <lineage>
        <taxon>Eukaryota</taxon>
        <taxon>Metazoa</taxon>
        <taxon>Ecdysozoa</taxon>
        <taxon>Arthropoda</taxon>
        <taxon>Chelicerata</taxon>
        <taxon>Arachnida</taxon>
        <taxon>Araneae</taxon>
        <taxon>Araneomorphae</taxon>
        <taxon>Entelegynae</taxon>
        <taxon>Araneoidea</taxon>
        <taxon>Araneidae</taxon>
        <taxon>Araneus</taxon>
    </lineage>
</organism>
<dbReference type="EMBL" id="BGPR01070029">
    <property type="protein sequence ID" value="GBO43551.1"/>
    <property type="molecule type" value="Genomic_DNA"/>
</dbReference>
<dbReference type="OrthoDB" id="6436733at2759"/>
<keyword evidence="1" id="KW-1133">Transmembrane helix</keyword>
<gene>
    <name evidence="2" type="ORF">AVEN_179687_1</name>
</gene>
<evidence type="ECO:0000256" key="1">
    <source>
        <dbReference type="SAM" id="Phobius"/>
    </source>
</evidence>
<name>A0A4Y2X1Z0_ARAVE</name>
<protein>
    <recommendedName>
        <fullName evidence="4">Gustatory receptor</fullName>
    </recommendedName>
</protein>
<evidence type="ECO:0008006" key="4">
    <source>
        <dbReference type="Google" id="ProtNLM"/>
    </source>
</evidence>